<comment type="caution">
    <text evidence="2">The sequence shown here is derived from an EMBL/GenBank/DDBJ whole genome shotgun (WGS) entry which is preliminary data.</text>
</comment>
<proteinExistence type="predicted"/>
<organism evidence="2">
    <name type="scientific">Cronobacter turicensis</name>
    <dbReference type="NCBI Taxonomy" id="413502"/>
    <lineage>
        <taxon>Bacteria</taxon>
        <taxon>Pseudomonadati</taxon>
        <taxon>Pseudomonadota</taxon>
        <taxon>Gammaproteobacteria</taxon>
        <taxon>Enterobacterales</taxon>
        <taxon>Enterobacteriaceae</taxon>
        <taxon>Cronobacter</taxon>
    </lineage>
</organism>
<evidence type="ECO:0000313" key="2">
    <source>
        <dbReference type="EMBL" id="PUX22033.1"/>
    </source>
</evidence>
<accession>A0A2T7B4T5</accession>
<gene>
    <name evidence="2" type="ORF">BS411_10930</name>
</gene>
<dbReference type="AlphaFoldDB" id="A0A2T7B4T5"/>
<dbReference type="InterPro" id="IPR056642">
    <property type="entry name" value="DUF7740"/>
</dbReference>
<evidence type="ECO:0000259" key="1">
    <source>
        <dbReference type="Pfam" id="PF24886"/>
    </source>
</evidence>
<feature type="domain" description="DUF7740" evidence="1">
    <location>
        <begin position="10"/>
        <end position="78"/>
    </location>
</feature>
<sequence>MSEISREVCEEYLDALVTVELAAKLAQKDGRKVNGAIRATVSALLPRISDRKVRGIFTGLARQPFPDGALKMLRRQLDSLVGEPV</sequence>
<dbReference type="EMBL" id="MSAG01000017">
    <property type="protein sequence ID" value="PUX22033.1"/>
    <property type="molecule type" value="Genomic_DNA"/>
</dbReference>
<protein>
    <recommendedName>
        <fullName evidence="1">DUF7740 domain-containing protein</fullName>
    </recommendedName>
</protein>
<dbReference type="OrthoDB" id="9867801at2"/>
<dbReference type="Pfam" id="PF24886">
    <property type="entry name" value="DUF7740"/>
    <property type="match status" value="1"/>
</dbReference>
<name>A0A2T7B4T5_9ENTR</name>
<dbReference type="RefSeq" id="WP_075198476.1">
    <property type="nucleotide sequence ID" value="NZ_CP187984.1"/>
</dbReference>
<reference evidence="2" key="1">
    <citation type="submission" date="2016-12" db="EMBL/GenBank/DDBJ databases">
        <title>Analysis of the Molecular Diversity Among Cronobacter Species Isolated from Filth Flies Using a Pan Genomic DNA Microarray.</title>
        <authorList>
            <person name="Pava-Ripoll M."/>
            <person name="Tall B."/>
            <person name="Farber J."/>
            <person name="Fanning S."/>
            <person name="Lehner A."/>
            <person name="Stephan R."/>
            <person name="Pagotto F."/>
            <person name="Iverson C."/>
            <person name="Ziobro G."/>
            <person name="Miller A."/>
            <person name="Pearson R."/>
            <person name="Yan Q."/>
            <person name="Kim M."/>
            <person name="Jeong S."/>
            <person name="Park J."/>
            <person name="Jun S."/>
            <person name="Choi H."/>
            <person name="Chung T."/>
            <person name="Yoo Y."/>
            <person name="Park E."/>
            <person name="Hwang S."/>
            <person name="Lee B."/>
            <person name="Sathyamoorthy V."/>
            <person name="Carter L."/>
            <person name="Mammel M."/>
            <person name="Jackson S."/>
            <person name="Kothary M."/>
            <person name="Patel I."/>
            <person name="Grim C."/>
            <person name="Gopinath G."/>
            <person name="Gangiredla J."/>
            <person name="Chase H."/>
        </authorList>
    </citation>
    <scope>NUCLEOTIDE SEQUENCE [LARGE SCALE GENOMIC DNA]</scope>
    <source>
        <strain evidence="2">MOD1-Sh41s</strain>
    </source>
</reference>